<dbReference type="Proteomes" id="UP001190464">
    <property type="component" value="Chromosome"/>
</dbReference>
<name>A0ABM9M0P9_9MYCO</name>
<dbReference type="RefSeq" id="WP_308484090.1">
    <property type="nucleotide sequence ID" value="NZ_OY726398.1"/>
</dbReference>
<evidence type="ECO:0000313" key="3">
    <source>
        <dbReference type="Proteomes" id="UP001190464"/>
    </source>
</evidence>
<organism evidence="2 3">
    <name type="scientific">[Mycobacterium] holstebronense</name>
    <dbReference type="NCBI Taxonomy" id="3064288"/>
    <lineage>
        <taxon>Bacteria</taxon>
        <taxon>Bacillati</taxon>
        <taxon>Actinomycetota</taxon>
        <taxon>Actinomycetes</taxon>
        <taxon>Mycobacteriales</taxon>
        <taxon>Mycobacteriaceae</taxon>
        <taxon>Mycolicibacterium</taxon>
    </lineage>
</organism>
<sequence length="395" mass="44470">MAGEKLFDDGPRSDSSPGRHTEKPFHFLNRRAGAFWDRVRNHLQTCYAAFPDEHKPGLVSRLRDEDERQHLPAWWELYVFTLFDRLGYAVKVHPDLTGNTGKNTRPDFLVAKGPFSMYVEAAFIFNADPTSDAWNWVCDCVNDAKNSDFMVDLEITAEGKQRPAKREIVEPLEAWLRTLDYDRALADQTAGRALPHWQLPARDWVLSLTAGPVRPDRRGIPGRLIAIYPMIPANFTRDVERLRNTLSKKGGKYGTLDQQLDRPLVVAIGCWNSIDEFELVNALFGSDALEISWDGQSAPRRVRRRDGYWRPGAEPRGSRISAVLFGDTMRAWTVASGLPPLWVNPWPFNPLGQPLPFASVNVGDSGNLVRTEASTTAAELFGLSPEWPNESALNS</sequence>
<evidence type="ECO:0000313" key="2">
    <source>
        <dbReference type="EMBL" id="CAJ1508104.1"/>
    </source>
</evidence>
<protein>
    <submittedName>
        <fullName evidence="2">Uncharacterized protein</fullName>
    </submittedName>
</protein>
<proteinExistence type="predicted"/>
<keyword evidence="3" id="KW-1185">Reference proteome</keyword>
<reference evidence="2 3" key="1">
    <citation type="submission" date="2023-08" db="EMBL/GenBank/DDBJ databases">
        <authorList>
            <person name="Folkvardsen B D."/>
            <person name="Norman A."/>
        </authorList>
    </citation>
    <scope>NUCLEOTIDE SEQUENCE [LARGE SCALE GENOMIC DNA]</scope>
    <source>
        <strain evidence="2 3">Mu0102</strain>
    </source>
</reference>
<gene>
    <name evidence="2" type="ORF">MU0102_003295</name>
</gene>
<dbReference type="EMBL" id="OY726398">
    <property type="protein sequence ID" value="CAJ1508104.1"/>
    <property type="molecule type" value="Genomic_DNA"/>
</dbReference>
<feature type="region of interest" description="Disordered" evidence="1">
    <location>
        <begin position="1"/>
        <end position="23"/>
    </location>
</feature>
<accession>A0ABM9M0P9</accession>
<evidence type="ECO:0000256" key="1">
    <source>
        <dbReference type="SAM" id="MobiDB-lite"/>
    </source>
</evidence>